<dbReference type="Proteomes" id="UP000515154">
    <property type="component" value="Linkage group LG2"/>
</dbReference>
<keyword evidence="1" id="KW-1185">Reference proteome</keyword>
<name>A0A6P7TKS7_9MOLL</name>
<dbReference type="SUPFAM" id="SSF50630">
    <property type="entry name" value="Acid proteases"/>
    <property type="match status" value="1"/>
</dbReference>
<dbReference type="SUPFAM" id="SSF56672">
    <property type="entry name" value="DNA/RNA polymerases"/>
    <property type="match status" value="1"/>
</dbReference>
<dbReference type="AlphaFoldDB" id="A0A6P7TKS7"/>
<dbReference type="InterPro" id="IPR021109">
    <property type="entry name" value="Peptidase_aspartic_dom_sf"/>
</dbReference>
<evidence type="ECO:0000313" key="1">
    <source>
        <dbReference type="Proteomes" id="UP000515154"/>
    </source>
</evidence>
<organism evidence="1 2">
    <name type="scientific">Octopus sinensis</name>
    <name type="common">East Asian common octopus</name>
    <dbReference type="NCBI Taxonomy" id="2607531"/>
    <lineage>
        <taxon>Eukaryota</taxon>
        <taxon>Metazoa</taxon>
        <taxon>Spiralia</taxon>
        <taxon>Lophotrochozoa</taxon>
        <taxon>Mollusca</taxon>
        <taxon>Cephalopoda</taxon>
        <taxon>Coleoidea</taxon>
        <taxon>Octopodiformes</taxon>
        <taxon>Octopoda</taxon>
        <taxon>Incirrata</taxon>
        <taxon>Octopodidae</taxon>
        <taxon>Octopus</taxon>
    </lineage>
</organism>
<sequence length="267" mass="29993">MASDFQDRVVVAVLHLVLHSQSPNCVGITQNLKRKHISAYSHATIKDFKEELSTSTSSTSFSSYRAFFVKDLVSKKYFMVDTGSCCSIWPLRLTTDRPKRSNVTLQAIDSSPIATFGQITLRLGIHLRRDFQWVFVIADIPHPILGADFLNNFDLLVDVRRRRLVDGSTTLSTPTRESTDSALSPTFFVSTSGDVFHSLLASFPELLDITFKMAKPVHSTFHLITTTGQPVFSRPRHLAPDRLKTARAEFEHMLQLGLIRPSTSPWA</sequence>
<protein>
    <submittedName>
        <fullName evidence="2">Uncharacterized protein LOC115225229</fullName>
    </submittedName>
</protein>
<dbReference type="InterPro" id="IPR043502">
    <property type="entry name" value="DNA/RNA_pol_sf"/>
</dbReference>
<reference evidence="2" key="1">
    <citation type="submission" date="2025-08" db="UniProtKB">
        <authorList>
            <consortium name="RefSeq"/>
        </authorList>
    </citation>
    <scope>IDENTIFICATION</scope>
</reference>
<evidence type="ECO:0000313" key="2">
    <source>
        <dbReference type="RefSeq" id="XP_029652033.1"/>
    </source>
</evidence>
<proteinExistence type="predicted"/>
<dbReference type="Gene3D" id="2.40.70.10">
    <property type="entry name" value="Acid Proteases"/>
    <property type="match status" value="1"/>
</dbReference>
<gene>
    <name evidence="2" type="primary">LOC115225229</name>
</gene>
<dbReference type="KEGG" id="osn:115225229"/>
<dbReference type="Gene3D" id="3.10.10.10">
    <property type="entry name" value="HIV Type 1 Reverse Transcriptase, subunit A, domain 1"/>
    <property type="match status" value="1"/>
</dbReference>
<accession>A0A6P7TKS7</accession>
<dbReference type="RefSeq" id="XP_029652033.1">
    <property type="nucleotide sequence ID" value="XM_029796173.1"/>
</dbReference>